<dbReference type="CDD" id="cd18818">
    <property type="entry name" value="GH43_GbtXyl43B-like"/>
    <property type="match status" value="1"/>
</dbReference>
<keyword evidence="2" id="KW-0732">Signal</keyword>
<evidence type="ECO:0000256" key="5">
    <source>
        <dbReference type="RuleBase" id="RU361187"/>
    </source>
</evidence>
<gene>
    <name evidence="6" type="ORF">SAMN02745229_02713</name>
</gene>
<proteinExistence type="inferred from homology"/>
<evidence type="ECO:0000313" key="6">
    <source>
        <dbReference type="EMBL" id="SHI27950.1"/>
    </source>
</evidence>
<dbReference type="Proteomes" id="UP000184278">
    <property type="component" value="Unassembled WGS sequence"/>
</dbReference>
<keyword evidence="7" id="KW-1185">Reference proteome</keyword>
<dbReference type="AlphaFoldDB" id="A0A1M5ZUM3"/>
<dbReference type="STRING" id="1121131.SAMN02745229_02713"/>
<accession>A0A1M5ZUM3</accession>
<organism evidence="6 7">
    <name type="scientific">Butyrivibrio fibrisolvens DSM 3071</name>
    <dbReference type="NCBI Taxonomy" id="1121131"/>
    <lineage>
        <taxon>Bacteria</taxon>
        <taxon>Bacillati</taxon>
        <taxon>Bacillota</taxon>
        <taxon>Clostridia</taxon>
        <taxon>Lachnospirales</taxon>
        <taxon>Lachnospiraceae</taxon>
        <taxon>Butyrivibrio</taxon>
    </lineage>
</organism>
<keyword evidence="3 5" id="KW-0378">Hydrolase</keyword>
<dbReference type="RefSeq" id="WP_073388557.1">
    <property type="nucleotide sequence ID" value="NZ_FQXK01000023.1"/>
</dbReference>
<reference evidence="7" key="1">
    <citation type="submission" date="2016-11" db="EMBL/GenBank/DDBJ databases">
        <authorList>
            <person name="Varghese N."/>
            <person name="Submissions S."/>
        </authorList>
    </citation>
    <scope>NUCLEOTIDE SEQUENCE [LARGE SCALE GENOMIC DNA]</scope>
    <source>
        <strain evidence="7">DSM 3071</strain>
    </source>
</reference>
<sequence length="527" mass="59265">MKIKVFTREVNENNYPEGLARSVHFEVISDDGSAAPLNRNYGILFAKGAISKDNTIIPKGVQNPLIFNMEDGWIGIAAERVLENGEVDKDALNQKVLWKTKDLIHFEEENLISDDEISKYLPKEYESSDSIKKEFLSKNQIYADALEVDPEIAKKAEQYWNPIVCTGVTCKDDKSGILISYSDGSSREKKFGPDGRIHQQKFDFPLAKGYGDPVIFPWEGKWYFISTSDNRHDIGIYVREADDVHGLFAEGVTEHLILPFDPERGFEQTFWAPEFHVIGDELYILFAVSGHEWGPQCHMMKKKKGASIIEADSWEDPVKVRKMDGTPIGQGAITLDMTHVKTSKGSYLIWSYRQFIGHPNDTGSMLYIASIDEDKPWILTSEPVLLTRPLLGWENVSGTINNEGPYGFIHEGKLYVTYSGGAANSYTYAVGLLTADDDADLLDISSWTKSITPVLNFYSVKGVFGPGHNSFFTNEDGELMIAYHGETTIDSTLRCDGIRRVHFRADGTPYFQMSAAEDLMTYSESQI</sequence>
<dbReference type="OrthoDB" id="273314at2"/>
<dbReference type="PANTHER" id="PTHR43817">
    <property type="entry name" value="GLYCOSYL HYDROLASE"/>
    <property type="match status" value="1"/>
</dbReference>
<evidence type="ECO:0000256" key="2">
    <source>
        <dbReference type="ARBA" id="ARBA00022729"/>
    </source>
</evidence>
<protein>
    <submittedName>
        <fullName evidence="6">Beta-xylosidase, GH43 family</fullName>
    </submittedName>
</protein>
<dbReference type="GeneID" id="89510935"/>
<dbReference type="InterPro" id="IPR023296">
    <property type="entry name" value="Glyco_hydro_beta-prop_sf"/>
</dbReference>
<evidence type="ECO:0000313" key="7">
    <source>
        <dbReference type="Proteomes" id="UP000184278"/>
    </source>
</evidence>
<evidence type="ECO:0000256" key="3">
    <source>
        <dbReference type="ARBA" id="ARBA00022801"/>
    </source>
</evidence>
<dbReference type="PANTHER" id="PTHR43817:SF1">
    <property type="entry name" value="HYDROLASE, FAMILY 43, PUTATIVE (AFU_ORTHOLOGUE AFUA_3G01660)-RELATED"/>
    <property type="match status" value="1"/>
</dbReference>
<dbReference type="EMBL" id="FQXK01000023">
    <property type="protein sequence ID" value="SHI27950.1"/>
    <property type="molecule type" value="Genomic_DNA"/>
</dbReference>
<keyword evidence="4 5" id="KW-0326">Glycosidase</keyword>
<dbReference type="InterPro" id="IPR006710">
    <property type="entry name" value="Glyco_hydro_43"/>
</dbReference>
<evidence type="ECO:0000256" key="1">
    <source>
        <dbReference type="ARBA" id="ARBA00009865"/>
    </source>
</evidence>
<dbReference type="GO" id="GO:0004553">
    <property type="term" value="F:hydrolase activity, hydrolyzing O-glycosyl compounds"/>
    <property type="evidence" value="ECO:0007669"/>
    <property type="project" value="InterPro"/>
</dbReference>
<dbReference type="GO" id="GO:0005975">
    <property type="term" value="P:carbohydrate metabolic process"/>
    <property type="evidence" value="ECO:0007669"/>
    <property type="project" value="InterPro"/>
</dbReference>
<comment type="similarity">
    <text evidence="1 5">Belongs to the glycosyl hydrolase 43 family.</text>
</comment>
<dbReference type="Gene3D" id="2.115.10.20">
    <property type="entry name" value="Glycosyl hydrolase domain, family 43"/>
    <property type="match status" value="1"/>
</dbReference>
<dbReference type="Pfam" id="PF04616">
    <property type="entry name" value="Glyco_hydro_43"/>
    <property type="match status" value="1"/>
</dbReference>
<name>A0A1M5ZUM3_BUTFI</name>
<evidence type="ECO:0000256" key="4">
    <source>
        <dbReference type="ARBA" id="ARBA00023295"/>
    </source>
</evidence>
<dbReference type="SUPFAM" id="SSF75005">
    <property type="entry name" value="Arabinanase/levansucrase/invertase"/>
    <property type="match status" value="1"/>
</dbReference>